<keyword evidence="4" id="KW-1185">Reference proteome</keyword>
<reference evidence="3 4" key="1">
    <citation type="submission" date="2024-03" db="EMBL/GenBank/DDBJ databases">
        <title>Bacilli Hybrid Assemblies.</title>
        <authorList>
            <person name="Kovac J."/>
        </authorList>
    </citation>
    <scope>NUCLEOTIDE SEQUENCE [LARGE SCALE GENOMIC DNA]</scope>
    <source>
        <strain evidence="3 4">FSL R7-0666</strain>
    </source>
</reference>
<evidence type="ECO:0000313" key="3">
    <source>
        <dbReference type="EMBL" id="MEN0641834.1"/>
    </source>
</evidence>
<comment type="caution">
    <text evidence="3">The sequence shown here is derived from an EMBL/GenBank/DDBJ whole genome shotgun (WGS) entry which is preliminary data.</text>
</comment>
<gene>
    <name evidence="3" type="ORF">MKY91_01480</name>
</gene>
<dbReference type="PANTHER" id="PTHR35339:SF4">
    <property type="entry name" value="LINALOOL DEHYDRATASE_ISOMERASE DOMAIN-CONTAINING PROTEIN"/>
    <property type="match status" value="1"/>
</dbReference>
<dbReference type="Proteomes" id="UP001418796">
    <property type="component" value="Unassembled WGS sequence"/>
</dbReference>
<sequence length="608" mass="68743">MNRESLQVGATKADVENVLFELIDPVMAELKEGHAGIHLGETGSSYGSKTAHMEAFSRLFWGVAPLVAGGGETSHLDRLIVGIRNGTDPNHSQYWGKLTDYHQMLVEMSVYGYALCLMPDQLWGGLTNEEQDHLVAWLSQSSQYKCHDCNWLFFPVLVQLGLKQVGAPYCQQTIDDSLERMEAFYLGNGWYADGADAHRDYYVPFAIHFYSLFYAKVLEKEDPARATLYKERAQLFAKDFIYWFADDGRAIPYGRSMTYRFAQAAFWSAIVFAEVDVATYSLGEIKGLLFRHLREWMDRPIFDARGVLTIGYDYPNLEMSENYNSPGSPYWALKTFLFLAFPDNHPFWSAEEQEMPTLTEVHAQAEANKVLARHHGHAAMFNAGHPRTNEHTHTSAKYEKFVYSSHFGFSVPRAEWGIEQGAFDSMLALSEQDQLFRVKRSSTSIQLSKSLIKMEWKPWQDVIVETWLVPGLPCHLRVHRIRTARPLTAAEGGFAVGLDEGENGLSIVGEGKALYTHRGGTSGMKRIYGTGEVKLVYPNINTNLINPRTSIPTVVSTFEPGTHIQAVAVYGATDDRYEEDWDTYFSVEEKSGTLLFYQNEIAEPILSI</sequence>
<dbReference type="InterPro" id="IPR049237">
    <property type="entry name" value="DUF2264_C"/>
</dbReference>
<organism evidence="3 4">
    <name type="scientific">Alkalicoccobacillus gibsonii</name>
    <dbReference type="NCBI Taxonomy" id="79881"/>
    <lineage>
        <taxon>Bacteria</taxon>
        <taxon>Bacillati</taxon>
        <taxon>Bacillota</taxon>
        <taxon>Bacilli</taxon>
        <taxon>Bacillales</taxon>
        <taxon>Bacillaceae</taxon>
        <taxon>Alkalicoccobacillus</taxon>
    </lineage>
</organism>
<proteinExistence type="predicted"/>
<evidence type="ECO:0000313" key="4">
    <source>
        <dbReference type="Proteomes" id="UP001418796"/>
    </source>
</evidence>
<evidence type="ECO:0000259" key="2">
    <source>
        <dbReference type="Pfam" id="PF20938"/>
    </source>
</evidence>
<feature type="domain" description="DUF2264" evidence="1">
    <location>
        <begin position="11"/>
        <end position="354"/>
    </location>
</feature>
<evidence type="ECO:0000259" key="1">
    <source>
        <dbReference type="Pfam" id="PF10022"/>
    </source>
</evidence>
<dbReference type="InterPro" id="IPR016624">
    <property type="entry name" value="UCP014753"/>
</dbReference>
<name>A0ABU9VD65_9BACI</name>
<feature type="domain" description="DUF2264" evidence="2">
    <location>
        <begin position="361"/>
        <end position="583"/>
    </location>
</feature>
<dbReference type="EMBL" id="JBCITK010000001">
    <property type="protein sequence ID" value="MEN0641834.1"/>
    <property type="molecule type" value="Genomic_DNA"/>
</dbReference>
<accession>A0ABU9VD65</accession>
<dbReference type="InterPro" id="IPR049349">
    <property type="entry name" value="DUF2264_N"/>
</dbReference>
<dbReference type="PIRSF" id="PIRSF014753">
    <property type="entry name" value="UCP014753"/>
    <property type="match status" value="1"/>
</dbReference>
<dbReference type="PANTHER" id="PTHR35339">
    <property type="entry name" value="LINALOOL DEHYDRATASE_ISOMERASE DOMAIN-CONTAINING PROTEIN"/>
    <property type="match status" value="1"/>
</dbReference>
<protein>
    <submittedName>
        <fullName evidence="3">DUF2264 domain-containing protein</fullName>
    </submittedName>
</protein>
<dbReference type="Pfam" id="PF20938">
    <property type="entry name" value="DUF2264_C"/>
    <property type="match status" value="1"/>
</dbReference>
<dbReference type="Pfam" id="PF10022">
    <property type="entry name" value="DUF2264"/>
    <property type="match status" value="1"/>
</dbReference>